<accession>A0A9N8V8K7</accession>
<protein>
    <submittedName>
        <fullName evidence="1">17653_t:CDS:1</fullName>
    </submittedName>
</protein>
<gene>
    <name evidence="1" type="ORF">FCALED_LOCUS949</name>
</gene>
<dbReference type="Proteomes" id="UP000789570">
    <property type="component" value="Unassembled WGS sequence"/>
</dbReference>
<name>A0A9N8V8K7_9GLOM</name>
<evidence type="ECO:0000313" key="2">
    <source>
        <dbReference type="Proteomes" id="UP000789570"/>
    </source>
</evidence>
<keyword evidence="2" id="KW-1185">Reference proteome</keyword>
<proteinExistence type="predicted"/>
<reference evidence="1" key="1">
    <citation type="submission" date="2021-06" db="EMBL/GenBank/DDBJ databases">
        <authorList>
            <person name="Kallberg Y."/>
            <person name="Tangrot J."/>
            <person name="Rosling A."/>
        </authorList>
    </citation>
    <scope>NUCLEOTIDE SEQUENCE</scope>
    <source>
        <strain evidence="1">UK204</strain>
    </source>
</reference>
<sequence>MVNCPYCTNTLNCLCGPLPYLCETSHSTNLDEQSDSRIFRRKTFNSGITRLSIIYDLTVEQDRTSDECSKMKIKSSRLALYVRSPAKDDRSLIM</sequence>
<organism evidence="1 2">
    <name type="scientific">Funneliformis caledonium</name>
    <dbReference type="NCBI Taxonomy" id="1117310"/>
    <lineage>
        <taxon>Eukaryota</taxon>
        <taxon>Fungi</taxon>
        <taxon>Fungi incertae sedis</taxon>
        <taxon>Mucoromycota</taxon>
        <taxon>Glomeromycotina</taxon>
        <taxon>Glomeromycetes</taxon>
        <taxon>Glomerales</taxon>
        <taxon>Glomeraceae</taxon>
        <taxon>Funneliformis</taxon>
    </lineage>
</organism>
<evidence type="ECO:0000313" key="1">
    <source>
        <dbReference type="EMBL" id="CAG8446706.1"/>
    </source>
</evidence>
<dbReference type="EMBL" id="CAJVPQ010000111">
    <property type="protein sequence ID" value="CAG8446706.1"/>
    <property type="molecule type" value="Genomic_DNA"/>
</dbReference>
<dbReference type="AlphaFoldDB" id="A0A9N8V8K7"/>
<comment type="caution">
    <text evidence="1">The sequence shown here is derived from an EMBL/GenBank/DDBJ whole genome shotgun (WGS) entry which is preliminary data.</text>
</comment>